<dbReference type="PROSITE" id="PS50234">
    <property type="entry name" value="VWFA"/>
    <property type="match status" value="1"/>
</dbReference>
<dbReference type="Proteomes" id="UP000315724">
    <property type="component" value="Chromosome"/>
</dbReference>
<evidence type="ECO:0000259" key="1">
    <source>
        <dbReference type="PROSITE" id="PS50234"/>
    </source>
</evidence>
<evidence type="ECO:0000313" key="3">
    <source>
        <dbReference type="Proteomes" id="UP000315724"/>
    </source>
</evidence>
<feature type="domain" description="VWFA" evidence="1">
    <location>
        <begin position="84"/>
        <end position="266"/>
    </location>
</feature>
<dbReference type="EMBL" id="CP036267">
    <property type="protein sequence ID" value="QDT34445.1"/>
    <property type="molecule type" value="Genomic_DNA"/>
</dbReference>
<dbReference type="CDD" id="cd00198">
    <property type="entry name" value="vWFA"/>
    <property type="match status" value="1"/>
</dbReference>
<dbReference type="InterPro" id="IPR002035">
    <property type="entry name" value="VWF_A"/>
</dbReference>
<dbReference type="KEGG" id="tpol:Mal48_37050"/>
<dbReference type="Pfam" id="PF01882">
    <property type="entry name" value="DUF58"/>
    <property type="match status" value="1"/>
</dbReference>
<dbReference type="SUPFAM" id="SSF53300">
    <property type="entry name" value="vWA-like"/>
    <property type="match status" value="1"/>
</dbReference>
<dbReference type="PANTHER" id="PTHR33608">
    <property type="entry name" value="BLL2464 PROTEIN"/>
    <property type="match status" value="1"/>
</dbReference>
<dbReference type="InterPro" id="IPR002881">
    <property type="entry name" value="DUF58"/>
</dbReference>
<dbReference type="RefSeq" id="WP_231739663.1">
    <property type="nucleotide sequence ID" value="NZ_CP036267.1"/>
</dbReference>
<dbReference type="AlphaFoldDB" id="A0A517QS58"/>
<dbReference type="Gene3D" id="3.40.50.410">
    <property type="entry name" value="von Willebrand factor, type A domain"/>
    <property type="match status" value="1"/>
</dbReference>
<dbReference type="InterPro" id="IPR036465">
    <property type="entry name" value="vWFA_dom_sf"/>
</dbReference>
<dbReference type="PANTHER" id="PTHR33608:SF7">
    <property type="entry name" value="DUF58 DOMAIN-CONTAINING PROTEIN"/>
    <property type="match status" value="1"/>
</dbReference>
<keyword evidence="3" id="KW-1185">Reference proteome</keyword>
<proteinExistence type="predicted"/>
<gene>
    <name evidence="2" type="ORF">Mal48_37050</name>
</gene>
<name>A0A517QS58_9PLAN</name>
<organism evidence="2 3">
    <name type="scientific">Thalassoglobus polymorphus</name>
    <dbReference type="NCBI Taxonomy" id="2527994"/>
    <lineage>
        <taxon>Bacteria</taxon>
        <taxon>Pseudomonadati</taxon>
        <taxon>Planctomycetota</taxon>
        <taxon>Planctomycetia</taxon>
        <taxon>Planctomycetales</taxon>
        <taxon>Planctomycetaceae</taxon>
        <taxon>Thalassoglobus</taxon>
    </lineage>
</organism>
<sequence>MAKDVPLHDPSALAKFGNLGVIAKLIVEGYMIGQHKSPFKGTSVEFVEHRQYYPGDEIRHIDWRAYGKTGKYYIKEYEEETNLRAYLFLDCSGSMSYGESTLSKFAYAKQLAAAFTFLLHAQRDAIGLLTFDEKIRERIEPGTSQKSFQQVMKVLEDCKPAGETSLGNIFSSAIPTLKRRSLIIILSDLFDNIDTLKQAVQLFKRNRHEVMLFQILAPEEEEFPFSKPTQFRSLEQTRDRILVDPHRLRSIYLTQFAEFQKSLTELCGHSRYDFASMKTTTPYGEALGNYLDARTRFSSHASAR</sequence>
<accession>A0A517QS58</accession>
<protein>
    <recommendedName>
        <fullName evidence="1">VWFA domain-containing protein</fullName>
    </recommendedName>
</protein>
<evidence type="ECO:0000313" key="2">
    <source>
        <dbReference type="EMBL" id="QDT34445.1"/>
    </source>
</evidence>
<reference evidence="2 3" key="1">
    <citation type="submission" date="2019-02" db="EMBL/GenBank/DDBJ databases">
        <title>Deep-cultivation of Planctomycetes and their phenomic and genomic characterization uncovers novel biology.</title>
        <authorList>
            <person name="Wiegand S."/>
            <person name="Jogler M."/>
            <person name="Boedeker C."/>
            <person name="Pinto D."/>
            <person name="Vollmers J."/>
            <person name="Rivas-Marin E."/>
            <person name="Kohn T."/>
            <person name="Peeters S.H."/>
            <person name="Heuer A."/>
            <person name="Rast P."/>
            <person name="Oberbeckmann S."/>
            <person name="Bunk B."/>
            <person name="Jeske O."/>
            <person name="Meyerdierks A."/>
            <person name="Storesund J.E."/>
            <person name="Kallscheuer N."/>
            <person name="Luecker S."/>
            <person name="Lage O.M."/>
            <person name="Pohl T."/>
            <person name="Merkel B.J."/>
            <person name="Hornburger P."/>
            <person name="Mueller R.-W."/>
            <person name="Bruemmer F."/>
            <person name="Labrenz M."/>
            <person name="Spormann A.M."/>
            <person name="Op den Camp H."/>
            <person name="Overmann J."/>
            <person name="Amann R."/>
            <person name="Jetten M.S.M."/>
            <person name="Mascher T."/>
            <person name="Medema M.H."/>
            <person name="Devos D.P."/>
            <person name="Kaster A.-K."/>
            <person name="Ovreas L."/>
            <person name="Rohde M."/>
            <person name="Galperin M.Y."/>
            <person name="Jogler C."/>
        </authorList>
    </citation>
    <scope>NUCLEOTIDE SEQUENCE [LARGE SCALE GENOMIC DNA]</scope>
    <source>
        <strain evidence="2 3">Mal48</strain>
    </source>
</reference>